<evidence type="ECO:0000256" key="1">
    <source>
        <dbReference type="SAM" id="MobiDB-lite"/>
    </source>
</evidence>
<keyword evidence="4" id="KW-1185">Reference proteome</keyword>
<evidence type="ECO:0000313" key="3">
    <source>
        <dbReference type="EMBL" id="KAF9045852.1"/>
    </source>
</evidence>
<keyword evidence="2" id="KW-0732">Signal</keyword>
<gene>
    <name evidence="3" type="ORF">BDP27DRAFT_1374033</name>
</gene>
<feature type="signal peptide" evidence="2">
    <location>
        <begin position="1"/>
        <end position="18"/>
    </location>
</feature>
<proteinExistence type="predicted"/>
<dbReference type="EMBL" id="JADNRY010000513">
    <property type="protein sequence ID" value="KAF9045852.1"/>
    <property type="molecule type" value="Genomic_DNA"/>
</dbReference>
<protein>
    <submittedName>
        <fullName evidence="3">Uncharacterized protein</fullName>
    </submittedName>
</protein>
<organism evidence="3 4">
    <name type="scientific">Rhodocollybia butyracea</name>
    <dbReference type="NCBI Taxonomy" id="206335"/>
    <lineage>
        <taxon>Eukaryota</taxon>
        <taxon>Fungi</taxon>
        <taxon>Dikarya</taxon>
        <taxon>Basidiomycota</taxon>
        <taxon>Agaricomycotina</taxon>
        <taxon>Agaricomycetes</taxon>
        <taxon>Agaricomycetidae</taxon>
        <taxon>Agaricales</taxon>
        <taxon>Marasmiineae</taxon>
        <taxon>Omphalotaceae</taxon>
        <taxon>Rhodocollybia</taxon>
    </lineage>
</organism>
<dbReference type="Proteomes" id="UP000772434">
    <property type="component" value="Unassembled WGS sequence"/>
</dbReference>
<evidence type="ECO:0000313" key="4">
    <source>
        <dbReference type="Proteomes" id="UP000772434"/>
    </source>
</evidence>
<accession>A0A9P5P759</accession>
<comment type="caution">
    <text evidence="3">The sequence shown here is derived from an EMBL/GenBank/DDBJ whole genome shotgun (WGS) entry which is preliminary data.</text>
</comment>
<reference evidence="3" key="1">
    <citation type="submission" date="2020-11" db="EMBL/GenBank/DDBJ databases">
        <authorList>
            <consortium name="DOE Joint Genome Institute"/>
            <person name="Ahrendt S."/>
            <person name="Riley R."/>
            <person name="Andreopoulos W."/>
            <person name="Labutti K."/>
            <person name="Pangilinan J."/>
            <person name="Ruiz-Duenas F.J."/>
            <person name="Barrasa J.M."/>
            <person name="Sanchez-Garcia M."/>
            <person name="Camarero S."/>
            <person name="Miyauchi S."/>
            <person name="Serrano A."/>
            <person name="Linde D."/>
            <person name="Babiker R."/>
            <person name="Drula E."/>
            <person name="Ayuso-Fernandez I."/>
            <person name="Pacheco R."/>
            <person name="Padilla G."/>
            <person name="Ferreira P."/>
            <person name="Barriuso J."/>
            <person name="Kellner H."/>
            <person name="Castanera R."/>
            <person name="Alfaro M."/>
            <person name="Ramirez L."/>
            <person name="Pisabarro A.G."/>
            <person name="Kuo A."/>
            <person name="Tritt A."/>
            <person name="Lipzen A."/>
            <person name="He G."/>
            <person name="Yan M."/>
            <person name="Ng V."/>
            <person name="Cullen D."/>
            <person name="Martin F."/>
            <person name="Rosso M.-N."/>
            <person name="Henrissat B."/>
            <person name="Hibbett D."/>
            <person name="Martinez A.T."/>
            <person name="Grigoriev I.V."/>
        </authorList>
    </citation>
    <scope>NUCLEOTIDE SEQUENCE</scope>
    <source>
        <strain evidence="3">AH 40177</strain>
    </source>
</reference>
<evidence type="ECO:0000256" key="2">
    <source>
        <dbReference type="SAM" id="SignalP"/>
    </source>
</evidence>
<dbReference type="AlphaFoldDB" id="A0A9P5P759"/>
<feature type="region of interest" description="Disordered" evidence="1">
    <location>
        <begin position="22"/>
        <end position="122"/>
    </location>
</feature>
<feature type="chain" id="PRO_5040383108" evidence="2">
    <location>
        <begin position="19"/>
        <end position="212"/>
    </location>
</feature>
<feature type="compositionally biased region" description="Low complexity" evidence="1">
    <location>
        <begin position="58"/>
        <end position="122"/>
    </location>
</feature>
<sequence length="212" mass="22354">MAHFIFGLGLIAVTFIETNTPLEPNTDKATEVPATGAGITPLEPNTDKATEVVAGFNPAPHTSQTTPPSPQITTSLPVPQTTAPPALQTTSPSTLQTTSPSALQTSTSPSAIQTTSSSTPPVVSKQSQELAKAIGGGVGGLFLILLATQRKIASTEEFTRSCIHFLFKLSLQYCKSTAYNRRHNAPCVKKWQNLSLNIECSPVALQDTAGDH</sequence>
<name>A0A9P5P759_9AGAR</name>